<keyword evidence="1" id="KW-0175">Coiled coil</keyword>
<feature type="region of interest" description="Disordered" evidence="2">
    <location>
        <begin position="43"/>
        <end position="90"/>
    </location>
</feature>
<proteinExistence type="predicted"/>
<feature type="coiled-coil region" evidence="1">
    <location>
        <begin position="125"/>
        <end position="152"/>
    </location>
</feature>
<feature type="compositionally biased region" description="Polar residues" evidence="2">
    <location>
        <begin position="79"/>
        <end position="90"/>
    </location>
</feature>
<feature type="compositionally biased region" description="Basic residues" evidence="2">
    <location>
        <begin position="64"/>
        <end position="75"/>
    </location>
</feature>
<evidence type="ECO:0000313" key="4">
    <source>
        <dbReference type="Proteomes" id="UP000007875"/>
    </source>
</evidence>
<dbReference type="InParanoid" id="H2Y3V6"/>
<dbReference type="Proteomes" id="UP000007875">
    <property type="component" value="Unassembled WGS sequence"/>
</dbReference>
<dbReference type="HOGENOM" id="CLU_1408297_0_0_1"/>
<reference evidence="4" key="1">
    <citation type="submission" date="2003-08" db="EMBL/GenBank/DDBJ databases">
        <authorList>
            <person name="Birren B."/>
            <person name="Nusbaum C."/>
            <person name="Abebe A."/>
            <person name="Abouelleil A."/>
            <person name="Adekoya E."/>
            <person name="Ait-zahra M."/>
            <person name="Allen N."/>
            <person name="Allen T."/>
            <person name="An P."/>
            <person name="Anderson M."/>
            <person name="Anderson S."/>
            <person name="Arachchi H."/>
            <person name="Armbruster J."/>
            <person name="Bachantsang P."/>
            <person name="Baldwin J."/>
            <person name="Barry A."/>
            <person name="Bayul T."/>
            <person name="Blitshsteyn B."/>
            <person name="Bloom T."/>
            <person name="Blye J."/>
            <person name="Boguslavskiy L."/>
            <person name="Borowsky M."/>
            <person name="Boukhgalter B."/>
            <person name="Brunache A."/>
            <person name="Butler J."/>
            <person name="Calixte N."/>
            <person name="Calvo S."/>
            <person name="Camarata J."/>
            <person name="Campo K."/>
            <person name="Chang J."/>
            <person name="Cheshatsang Y."/>
            <person name="Citroen M."/>
            <person name="Collymore A."/>
            <person name="Considine T."/>
            <person name="Cook A."/>
            <person name="Cooke P."/>
            <person name="Corum B."/>
            <person name="Cuomo C."/>
            <person name="David R."/>
            <person name="Dawoe T."/>
            <person name="Degray S."/>
            <person name="Dodge S."/>
            <person name="Dooley K."/>
            <person name="Dorje P."/>
            <person name="Dorjee K."/>
            <person name="Dorris L."/>
            <person name="Duffey N."/>
            <person name="Dupes A."/>
            <person name="Elkins T."/>
            <person name="Engels R."/>
            <person name="Erickson J."/>
            <person name="Farina A."/>
            <person name="Faro S."/>
            <person name="Ferreira P."/>
            <person name="Fischer H."/>
            <person name="Fitzgerald M."/>
            <person name="Foley K."/>
            <person name="Gage D."/>
            <person name="Galagan J."/>
            <person name="Gearin G."/>
            <person name="Gnerre S."/>
            <person name="Gnirke A."/>
            <person name="Goyette A."/>
            <person name="Graham J."/>
            <person name="Grandbois E."/>
            <person name="Gyaltsen K."/>
            <person name="Hafez N."/>
            <person name="Hagopian D."/>
            <person name="Hagos B."/>
            <person name="Hall J."/>
            <person name="Hatcher B."/>
            <person name="Heller A."/>
            <person name="Higgins H."/>
            <person name="Honan T."/>
            <person name="Horn A."/>
            <person name="Houde N."/>
            <person name="Hughes L."/>
            <person name="Hulme W."/>
            <person name="Husby E."/>
            <person name="Iliev I."/>
            <person name="Jaffe D."/>
            <person name="Jones C."/>
            <person name="Kamal M."/>
            <person name="Kamat A."/>
            <person name="Kamvysselis M."/>
            <person name="Karlsson E."/>
            <person name="Kells C."/>
            <person name="Kieu A."/>
            <person name="Kisner P."/>
            <person name="Kodira C."/>
            <person name="Kulbokas E."/>
            <person name="Labutti K."/>
            <person name="Lama D."/>
            <person name="Landers T."/>
            <person name="Leger J."/>
            <person name="Levine S."/>
            <person name="Lewis D."/>
            <person name="Lewis T."/>
            <person name="Lindblad-toh K."/>
            <person name="Liu X."/>
            <person name="Lokyitsang T."/>
            <person name="Lokyitsang Y."/>
            <person name="Lucien O."/>
            <person name="Lui A."/>
            <person name="Ma L.J."/>
            <person name="Mabbitt R."/>
            <person name="Macdonald J."/>
            <person name="Maclean C."/>
            <person name="Major J."/>
            <person name="Manning J."/>
            <person name="Marabella R."/>
            <person name="Maru K."/>
            <person name="Matthews C."/>
            <person name="Mauceli E."/>
            <person name="Mccarthy M."/>
            <person name="Mcdonough S."/>
            <person name="Mcghee T."/>
            <person name="Meldrim J."/>
            <person name="Meneus L."/>
            <person name="Mesirov J."/>
            <person name="Mihalev A."/>
            <person name="Mihova T."/>
            <person name="Mikkelsen T."/>
            <person name="Mlenga V."/>
            <person name="Moru K."/>
            <person name="Mozes J."/>
            <person name="Mulrain L."/>
            <person name="Munson G."/>
            <person name="Naylor J."/>
            <person name="Newes C."/>
            <person name="Nguyen C."/>
            <person name="Nguyen N."/>
            <person name="Nguyen T."/>
            <person name="Nicol R."/>
            <person name="Nielsen C."/>
            <person name="Nizzari M."/>
            <person name="Norbu C."/>
            <person name="Norbu N."/>
            <person name="O'donnell P."/>
            <person name="Okoawo O."/>
            <person name="O'leary S."/>
            <person name="Omotosho B."/>
            <person name="O'neill K."/>
            <person name="Osman S."/>
            <person name="Parker S."/>
            <person name="Perrin D."/>
            <person name="Phunkhang P."/>
            <person name="Piqani B."/>
            <person name="Purcell S."/>
            <person name="Rachupka T."/>
            <person name="Ramasamy U."/>
            <person name="Rameau R."/>
            <person name="Ray V."/>
            <person name="Raymond C."/>
            <person name="Retta R."/>
            <person name="Richardson S."/>
            <person name="Rise C."/>
            <person name="Rodriguez J."/>
            <person name="Rogers J."/>
            <person name="Rogov P."/>
            <person name="Rutman M."/>
            <person name="Schupbach R."/>
            <person name="Seaman C."/>
            <person name="Settipalli S."/>
            <person name="Sharpe T."/>
            <person name="Sheridan J."/>
            <person name="Sherpa N."/>
            <person name="Shi J."/>
            <person name="Smirnov S."/>
            <person name="Smith C."/>
            <person name="Sougnez C."/>
            <person name="Spencer B."/>
            <person name="Stalker J."/>
            <person name="Stange-thomann N."/>
            <person name="Stavropoulos S."/>
            <person name="Stetson K."/>
            <person name="Stone C."/>
            <person name="Stone S."/>
            <person name="Stubbs M."/>
            <person name="Talamas J."/>
            <person name="Tchuinga P."/>
            <person name="Tenzing P."/>
            <person name="Tesfaye S."/>
            <person name="Theodore J."/>
            <person name="Thoulutsang Y."/>
            <person name="Topham K."/>
            <person name="Towey S."/>
            <person name="Tsamla T."/>
            <person name="Tsomo N."/>
            <person name="Vallee D."/>
            <person name="Vassiliev H."/>
            <person name="Venkataraman V."/>
            <person name="Vinson J."/>
            <person name="Vo A."/>
            <person name="Wade C."/>
            <person name="Wang S."/>
            <person name="Wangchuk T."/>
            <person name="Wangdi T."/>
            <person name="Whittaker C."/>
            <person name="Wilkinson J."/>
            <person name="Wu Y."/>
            <person name="Wyman D."/>
            <person name="Yadav S."/>
            <person name="Yang S."/>
            <person name="Yang X."/>
            <person name="Yeager S."/>
            <person name="Yee E."/>
            <person name="Young G."/>
            <person name="Zainoun J."/>
            <person name="Zembeck L."/>
            <person name="Zimmer A."/>
            <person name="Zody M."/>
            <person name="Lander E."/>
        </authorList>
    </citation>
    <scope>NUCLEOTIDE SEQUENCE [LARGE SCALE GENOMIC DNA]</scope>
</reference>
<name>H2Y3V6_CIOSA</name>
<evidence type="ECO:0000256" key="1">
    <source>
        <dbReference type="SAM" id="Coils"/>
    </source>
</evidence>
<dbReference type="AlphaFoldDB" id="H2Y3V6"/>
<dbReference type="PANTHER" id="PTHR34916">
    <property type="entry name" value="GI:13385330"/>
    <property type="match status" value="1"/>
</dbReference>
<evidence type="ECO:0000313" key="3">
    <source>
        <dbReference type="Ensembl" id="ENSCSAVP00000000004.1"/>
    </source>
</evidence>
<reference evidence="3" key="3">
    <citation type="submission" date="2025-09" db="UniProtKB">
        <authorList>
            <consortium name="Ensembl"/>
        </authorList>
    </citation>
    <scope>IDENTIFICATION</scope>
</reference>
<organism evidence="3 4">
    <name type="scientific">Ciona savignyi</name>
    <name type="common">Pacific transparent sea squirt</name>
    <dbReference type="NCBI Taxonomy" id="51511"/>
    <lineage>
        <taxon>Eukaryota</taxon>
        <taxon>Metazoa</taxon>
        <taxon>Chordata</taxon>
        <taxon>Tunicata</taxon>
        <taxon>Ascidiacea</taxon>
        <taxon>Phlebobranchia</taxon>
        <taxon>Cionidae</taxon>
        <taxon>Ciona</taxon>
    </lineage>
</organism>
<feature type="compositionally biased region" description="Basic and acidic residues" evidence="2">
    <location>
        <begin position="43"/>
        <end position="52"/>
    </location>
</feature>
<dbReference type="PANTHER" id="PTHR34916:SF1">
    <property type="entry name" value="GI:13385330"/>
    <property type="match status" value="1"/>
</dbReference>
<reference evidence="3" key="2">
    <citation type="submission" date="2025-08" db="UniProtKB">
        <authorList>
            <consortium name="Ensembl"/>
        </authorList>
    </citation>
    <scope>IDENTIFICATION</scope>
</reference>
<dbReference type="Ensembl" id="ENSCSAVT00000000004.1">
    <property type="protein sequence ID" value="ENSCSAVP00000000004.1"/>
    <property type="gene ID" value="ENSCSAVG00000000004.1"/>
</dbReference>
<protein>
    <submittedName>
        <fullName evidence="3">Uncharacterized protein</fullName>
    </submittedName>
</protein>
<evidence type="ECO:0000256" key="2">
    <source>
        <dbReference type="SAM" id="MobiDB-lite"/>
    </source>
</evidence>
<sequence length="193" mass="22879">MSSVEKVDTSHDLRGDVEVLEMKCRDALLRNREIRMKMRSEMRRMEEERRMQEEEDEENIRRMLPVRRNRNKSPLKSRGSGSTRNSKLSTGQRLRVLHSNIWERLGKLEELRAQLKSCHIPKQTHRNVQHAVKDTELEIQKLQQQIEYLLQSKQTHLGKLDSHLKRSNISVETLMSIHDIIEKKTNPQQDDPV</sequence>
<keyword evidence="4" id="KW-1185">Reference proteome</keyword>
<accession>H2Y3V6</accession>